<accession>A0A7Z7LEV4</accession>
<organism evidence="3 4">
    <name type="scientific">Mesotoga infera</name>
    <dbReference type="NCBI Taxonomy" id="1236046"/>
    <lineage>
        <taxon>Bacteria</taxon>
        <taxon>Thermotogati</taxon>
        <taxon>Thermotogota</taxon>
        <taxon>Thermotogae</taxon>
        <taxon>Kosmotogales</taxon>
        <taxon>Kosmotogaceae</taxon>
        <taxon>Mesotoga</taxon>
    </lineage>
</organism>
<dbReference type="SUPFAM" id="SSF55008">
    <property type="entry name" value="HMA, heavy metal-associated domain"/>
    <property type="match status" value="1"/>
</dbReference>
<dbReference type="Proteomes" id="UP000250796">
    <property type="component" value="Chromosome MESINF"/>
</dbReference>
<dbReference type="EMBL" id="LS974202">
    <property type="protein sequence ID" value="SSC12786.1"/>
    <property type="molecule type" value="Genomic_DNA"/>
</dbReference>
<dbReference type="InterPro" id="IPR006121">
    <property type="entry name" value="HMA_dom"/>
</dbReference>
<dbReference type="RefSeq" id="WP_169699025.1">
    <property type="nucleotide sequence ID" value="NZ_LS974202.1"/>
</dbReference>
<dbReference type="KEGG" id="minf:MESINF_1342"/>
<dbReference type="InterPro" id="IPR000428">
    <property type="entry name" value="Cu-bd"/>
</dbReference>
<gene>
    <name evidence="3" type="primary">copZ</name>
    <name evidence="3" type="ORF">MESINF_1342</name>
</gene>
<keyword evidence="1" id="KW-0479">Metal-binding</keyword>
<dbReference type="PROSITE" id="PS50846">
    <property type="entry name" value="HMA_2"/>
    <property type="match status" value="1"/>
</dbReference>
<evidence type="ECO:0000259" key="2">
    <source>
        <dbReference type="PROSITE" id="PS50846"/>
    </source>
</evidence>
<name>A0A7Z7LEV4_9BACT</name>
<reference evidence="3 4" key="1">
    <citation type="submission" date="2017-01" db="EMBL/GenBank/DDBJ databases">
        <authorList>
            <person name="Erauso G."/>
        </authorList>
    </citation>
    <scope>NUCLEOTIDE SEQUENCE [LARGE SCALE GENOMIC DNA]</scope>
    <source>
        <strain evidence="3">MESINF1</strain>
    </source>
</reference>
<dbReference type="CDD" id="cd00371">
    <property type="entry name" value="HMA"/>
    <property type="match status" value="1"/>
</dbReference>
<evidence type="ECO:0000313" key="4">
    <source>
        <dbReference type="Proteomes" id="UP000250796"/>
    </source>
</evidence>
<dbReference type="AlphaFoldDB" id="A0A7Z7LEV4"/>
<dbReference type="Gene3D" id="3.30.70.100">
    <property type="match status" value="1"/>
</dbReference>
<dbReference type="InterPro" id="IPR036163">
    <property type="entry name" value="HMA_dom_sf"/>
</dbReference>
<protein>
    <submittedName>
        <fullName evidence="3">Copper chaperone CopZ</fullName>
    </submittedName>
</protein>
<dbReference type="Pfam" id="PF00403">
    <property type="entry name" value="HMA"/>
    <property type="match status" value="1"/>
</dbReference>
<dbReference type="GO" id="GO:0005507">
    <property type="term" value="F:copper ion binding"/>
    <property type="evidence" value="ECO:0007669"/>
    <property type="project" value="InterPro"/>
</dbReference>
<dbReference type="GO" id="GO:0006825">
    <property type="term" value="P:copper ion transport"/>
    <property type="evidence" value="ECO:0007669"/>
    <property type="project" value="InterPro"/>
</dbReference>
<dbReference type="InterPro" id="IPR017969">
    <property type="entry name" value="Heavy-metal-associated_CS"/>
</dbReference>
<dbReference type="PRINTS" id="PR00944">
    <property type="entry name" value="CUEXPORT"/>
</dbReference>
<evidence type="ECO:0000313" key="3">
    <source>
        <dbReference type="EMBL" id="SSC12786.1"/>
    </source>
</evidence>
<feature type="domain" description="HMA" evidence="2">
    <location>
        <begin position="1"/>
        <end position="64"/>
    </location>
</feature>
<proteinExistence type="predicted"/>
<dbReference type="PROSITE" id="PS01047">
    <property type="entry name" value="HMA_1"/>
    <property type="match status" value="1"/>
</dbReference>
<keyword evidence="4" id="KW-1185">Reference proteome</keyword>
<evidence type="ECO:0000256" key="1">
    <source>
        <dbReference type="ARBA" id="ARBA00022723"/>
    </source>
</evidence>
<sequence length="68" mass="7487">MKLIIEGMSCNHCKMRVEKALSSIEGVKKASVDLDDGSAVVESSVELDREFLREVIDEAGYVLKGIED</sequence>